<keyword evidence="1" id="KW-0479">Metal-binding</keyword>
<keyword evidence="8" id="KW-1185">Reference proteome</keyword>
<dbReference type="GO" id="GO:0006355">
    <property type="term" value="P:regulation of DNA-templated transcription"/>
    <property type="evidence" value="ECO:0007669"/>
    <property type="project" value="InterPro"/>
</dbReference>
<evidence type="ECO:0000256" key="2">
    <source>
        <dbReference type="ARBA" id="ARBA00022771"/>
    </source>
</evidence>
<feature type="domain" description="GCM" evidence="5">
    <location>
        <begin position="171"/>
        <end position="336"/>
    </location>
</feature>
<accession>A0A8H5F961</accession>
<sequence length="1739" mass="194760">MKRLKRALFAFFSEDEQQQQAPPVPVVNQPQYQHHPMQYPPMYQPAAPPGHIYGPYAQPPPHMMLHGYHPSQYMSVSAPYMNGYGNPGVYNVGVPMASFNPPEATQPPKMPTIETVQPAATRQRLPVPEQAKIAKPPAADSRKKVPQARDESQAALEAKQKVSMASDSSSDSEGEPEEEGICTAEPGTVLYDWPNGKRVRKFETEDEAKPNNDQAKWQFRSYGTSNWNRKATEYSVAIGKAKTSKCLGVDVCPNPACVRPVKPKTDPSTQEKQIHAGCALCGSGPLVHHDCAARCHRYRAKDIKTGEEYFRWEHEGYHDHPRPPTSHLSVSETAQLDAQVVRGGANATVHALRTGDLNPGSVPLPDIAPALANPSAARYFVAKSQARTGVTNTMPKNTTAGATIKQILGLNGELGEPFLIFSQLHDQGLFIFRTAFMNSVLEATVDDWVLDKDTVGSRHGFVTDGNHSYFKDGVLLSTSAFSETLKAWVPVLFTLVFGEDAAHHRPHFKHLNDAVMAKVQRDGLPFKKEYLLNVMDFSQAQRNAHAEEYAVAVAHTIPEFSNLSLEAQAAQMVNLREEAKSLEVGCEYHFWAQATRVQETAALVDQNRVSDFAYILRKMVSRKTSSDDFDLLVARFRREFPDAAGWLSWWIQPAILGMVFPAKSTIDPDVAKKVPSTSNAAEHGHSLLNHAVGSGNDLLEGIRKLYLHVKRFNSEFASIKSGHFTPSGPREHRAPKKVKFFENDGRAPDTVGALKELQPATNMGLEALSRLPLYTQSFKWLSPNSCFWDHGIELFFRAYLLWTVDMRTKFLSLLPGDSFLMLLATHFDRRLKLITSNKKKDLNAHALLVHALSELQKALRARIFEQWLPELSSSGHHSALCWIQPMIEDFEPCFEAQRYMAVQYSVESACGAGHRCTQYPERPKAIMHPHCEYAAALQKLLKMDTSIGLEEYFSNLAVILPNQELHPSIAAGQTPCATDGCELNAAPSAVNFYWPLILTVGSNLSDGKRRAHNHLRFDETFKIISPDSEIVYTLVGRIIHKKDHFTAELMLGGVSYTYDDMNSRLRRAKKGTHPLQKRTTDESYYVYHRTSQLGKTTQSIQKMKDNFHHYERVSSVGSIPKRPLSVSDGSSSGSDIEMGSTPSKSSRSDGTVYDNDFSSEDEPLIHSIFESKSLWDDDIDGPTETNTPGPSNKPGPSTSLSDALALWDKVAKAKAKPAASVTADIAIPSCETCGLDGAAALSTILCHLCKVVWHTSCMRRFLPKDHLDDIDFLFCCPQCRLGRFLLVNVHQITRLNNRKSYPAQIISRTNDTVTLQWHKYNDWPQKSPVMVSDTFTLSVQECYSMLWRDDFATDLPNSLGSIVWPIVLYDITSEEDVEALWEADSLGILSALKDAETAIVEFVTGIRYHPIMNVLMEWMEELPLSTPKRHFARKKHLLRFPSKMFSIPLFPGHRAAIDNYISMTFTELLAGKEEEHICVVVLLRLLVLRKYLKLEPSDDAEIFELSRILTEKEYSMTTENDIATRSRIQRLLTTHERAFYCNRANLLGNSTLDPTPQITSSTIASEDWSMNTHLLKGHSQIQRKIGDVPVEHPANLIRILTEDGSPYIMGTFVHDYKDDMALFGSTPYPLKTRPPRDPALGPEPFPFNPNEPPATLNGESTFRVIQPSKPVPSTPKPKPKKKEQEKLAHLPAPVPVATRLTRKVTMDQRLQTEKRRGEGESDEEFIPGSKKRAKKHHVS</sequence>
<gene>
    <name evidence="7" type="ORF">D9611_013574</name>
    <name evidence="6" type="ORF">D9611_015062</name>
</gene>
<evidence type="ECO:0000256" key="4">
    <source>
        <dbReference type="SAM" id="MobiDB-lite"/>
    </source>
</evidence>
<dbReference type="InterPro" id="IPR001965">
    <property type="entry name" value="Znf_PHD"/>
</dbReference>
<dbReference type="SUPFAM" id="SSF90073">
    <property type="entry name" value="GCM domain"/>
    <property type="match status" value="1"/>
</dbReference>
<dbReference type="InterPro" id="IPR011011">
    <property type="entry name" value="Znf_FYVE_PHD"/>
</dbReference>
<evidence type="ECO:0000259" key="5">
    <source>
        <dbReference type="PROSITE" id="PS50807"/>
    </source>
</evidence>
<protein>
    <recommendedName>
        <fullName evidence="5">GCM domain-containing protein</fullName>
    </recommendedName>
</protein>
<evidence type="ECO:0000313" key="6">
    <source>
        <dbReference type="EMBL" id="KAF5328319.1"/>
    </source>
</evidence>
<keyword evidence="3" id="KW-0862">Zinc</keyword>
<dbReference type="InterPro" id="IPR036115">
    <property type="entry name" value="GCM_dom_sf"/>
</dbReference>
<organism evidence="6 8">
    <name type="scientific">Ephemerocybe angulata</name>
    <dbReference type="NCBI Taxonomy" id="980116"/>
    <lineage>
        <taxon>Eukaryota</taxon>
        <taxon>Fungi</taxon>
        <taxon>Dikarya</taxon>
        <taxon>Basidiomycota</taxon>
        <taxon>Agaricomycotina</taxon>
        <taxon>Agaricomycetes</taxon>
        <taxon>Agaricomycetidae</taxon>
        <taxon>Agaricales</taxon>
        <taxon>Agaricineae</taxon>
        <taxon>Psathyrellaceae</taxon>
        <taxon>Ephemerocybe</taxon>
    </lineage>
</organism>
<feature type="region of interest" description="Disordered" evidence="4">
    <location>
        <begin position="1627"/>
        <end position="1739"/>
    </location>
</feature>
<feature type="compositionally biased region" description="Basic and acidic residues" evidence="4">
    <location>
        <begin position="140"/>
        <end position="152"/>
    </location>
</feature>
<dbReference type="GO" id="GO:0008270">
    <property type="term" value="F:zinc ion binding"/>
    <property type="evidence" value="ECO:0007669"/>
    <property type="project" value="UniProtKB-KW"/>
</dbReference>
<evidence type="ECO:0000313" key="7">
    <source>
        <dbReference type="EMBL" id="KAF5334381.1"/>
    </source>
</evidence>
<dbReference type="PROSITE" id="PS50807">
    <property type="entry name" value="GCM"/>
    <property type="match status" value="1"/>
</dbReference>
<dbReference type="Proteomes" id="UP000541558">
    <property type="component" value="Unassembled WGS sequence"/>
</dbReference>
<dbReference type="EMBL" id="JAACJK010000070">
    <property type="protein sequence ID" value="KAF5334381.1"/>
    <property type="molecule type" value="Genomic_DNA"/>
</dbReference>
<comment type="caution">
    <text evidence="6">The sequence shown here is derived from an EMBL/GenBank/DDBJ whole genome shotgun (WGS) entry which is preliminary data.</text>
</comment>
<feature type="region of interest" description="Disordered" evidence="4">
    <location>
        <begin position="1175"/>
        <end position="1200"/>
    </location>
</feature>
<evidence type="ECO:0000256" key="3">
    <source>
        <dbReference type="ARBA" id="ARBA00022833"/>
    </source>
</evidence>
<feature type="compositionally biased region" description="Low complexity" evidence="4">
    <location>
        <begin position="1125"/>
        <end position="1135"/>
    </location>
</feature>
<dbReference type="CDD" id="cd15489">
    <property type="entry name" value="PHD_SF"/>
    <property type="match status" value="1"/>
</dbReference>
<feature type="compositionally biased region" description="Basic residues" evidence="4">
    <location>
        <begin position="1729"/>
        <end position="1739"/>
    </location>
</feature>
<keyword evidence="2" id="KW-0863">Zinc-finger</keyword>
<dbReference type="GO" id="GO:0003677">
    <property type="term" value="F:DNA binding"/>
    <property type="evidence" value="ECO:0007669"/>
    <property type="project" value="InterPro"/>
</dbReference>
<feature type="compositionally biased region" description="Acidic residues" evidence="4">
    <location>
        <begin position="170"/>
        <end position="180"/>
    </location>
</feature>
<feature type="compositionally biased region" description="Polar residues" evidence="4">
    <location>
        <begin position="1140"/>
        <end position="1149"/>
    </location>
</feature>
<evidence type="ECO:0000256" key="1">
    <source>
        <dbReference type="ARBA" id="ARBA00022723"/>
    </source>
</evidence>
<feature type="compositionally biased region" description="Basic and acidic residues" evidence="4">
    <location>
        <begin position="1704"/>
        <end position="1719"/>
    </location>
</feature>
<dbReference type="EMBL" id="JAACJK010000135">
    <property type="protein sequence ID" value="KAF5328319.1"/>
    <property type="molecule type" value="Genomic_DNA"/>
</dbReference>
<proteinExistence type="predicted"/>
<feature type="compositionally biased region" description="Polar residues" evidence="4">
    <location>
        <begin position="1183"/>
        <end position="1200"/>
    </location>
</feature>
<name>A0A8H5F961_9AGAR</name>
<reference evidence="6 8" key="1">
    <citation type="journal article" date="2020" name="ISME J.">
        <title>Uncovering the hidden diversity of litter-decomposition mechanisms in mushroom-forming fungi.</title>
        <authorList>
            <person name="Floudas D."/>
            <person name="Bentzer J."/>
            <person name="Ahren D."/>
            <person name="Johansson T."/>
            <person name="Persson P."/>
            <person name="Tunlid A."/>
        </authorList>
    </citation>
    <scope>NUCLEOTIDE SEQUENCE [LARGE SCALE GENOMIC DNA]</scope>
    <source>
        <strain evidence="6 8">CBS 175.51</strain>
    </source>
</reference>
<dbReference type="SUPFAM" id="SSF57903">
    <property type="entry name" value="FYVE/PHD zinc finger"/>
    <property type="match status" value="1"/>
</dbReference>
<feature type="region of interest" description="Disordered" evidence="4">
    <location>
        <begin position="1114"/>
        <end position="1156"/>
    </location>
</feature>
<dbReference type="SMART" id="SM00249">
    <property type="entry name" value="PHD"/>
    <property type="match status" value="1"/>
</dbReference>
<feature type="compositionally biased region" description="Pro residues" evidence="4">
    <location>
        <begin position="1641"/>
        <end position="1652"/>
    </location>
</feature>
<dbReference type="SUPFAM" id="SSF81995">
    <property type="entry name" value="beta-sandwich domain of Sec23/24"/>
    <property type="match status" value="1"/>
</dbReference>
<dbReference type="OrthoDB" id="3046685at2759"/>
<evidence type="ECO:0000313" key="8">
    <source>
        <dbReference type="Proteomes" id="UP000541558"/>
    </source>
</evidence>
<dbReference type="InterPro" id="IPR003902">
    <property type="entry name" value="Tscrpt_reg_GCM"/>
</dbReference>
<feature type="region of interest" description="Disordered" evidence="4">
    <location>
        <begin position="119"/>
        <end position="187"/>
    </location>
</feature>